<proteinExistence type="predicted"/>
<dbReference type="HOGENOM" id="CLU_2394346_0_0_5"/>
<evidence type="ECO:0000313" key="2">
    <source>
        <dbReference type="Proteomes" id="UP000028926"/>
    </source>
</evidence>
<gene>
    <name evidence="1" type="ORF">ID47_07930</name>
</gene>
<sequence>MISHNELGHMTTAFNWVGMDRLIENTGQTRLGLVTNLASFKQDFTQLFASKLQHKTTAFAIAPATDPKHLPVSARLNMGKVTLWVQGVAGRFS</sequence>
<dbReference type="Proteomes" id="UP000028926">
    <property type="component" value="Chromosome"/>
</dbReference>
<name>A0A077AXF0_9PROT</name>
<dbReference type="AlphaFoldDB" id="A0A077AXF0"/>
<dbReference type="RefSeq" id="WP_038465261.1">
    <property type="nucleotide sequence ID" value="NZ_CP008941.1"/>
</dbReference>
<dbReference type="STRING" id="91604.ID47_07930"/>
<evidence type="ECO:0000313" key="1">
    <source>
        <dbReference type="EMBL" id="AIK96664.1"/>
    </source>
</evidence>
<organism evidence="1 2">
    <name type="scientific">Candidatus Odyssella acanthamoebae</name>
    <dbReference type="NCBI Taxonomy" id="91604"/>
    <lineage>
        <taxon>Bacteria</taxon>
        <taxon>Pseudomonadati</taxon>
        <taxon>Pseudomonadota</taxon>
        <taxon>Alphaproteobacteria</taxon>
        <taxon>Holosporales</taxon>
        <taxon>Candidatus Paracaedibacteraceae</taxon>
        <taxon>Candidatus Odyssella</taxon>
    </lineage>
</organism>
<dbReference type="EMBL" id="CP008941">
    <property type="protein sequence ID" value="AIK96664.1"/>
    <property type="molecule type" value="Genomic_DNA"/>
</dbReference>
<accession>A0A077AXF0</accession>
<reference evidence="1 2" key="1">
    <citation type="submission" date="2014-07" db="EMBL/GenBank/DDBJ databases">
        <title>Comparative genomic insights into amoeba endosymbionts belonging to the families of Holosporaceae and Candidatus Midichloriaceae within Rickettsiales.</title>
        <authorList>
            <person name="Wang Z."/>
            <person name="Wu M."/>
        </authorList>
    </citation>
    <scope>NUCLEOTIDE SEQUENCE [LARGE SCALE GENOMIC DNA]</scope>
    <source>
        <strain evidence="1">PRA3</strain>
    </source>
</reference>
<dbReference type="KEGG" id="paca:ID47_07930"/>
<protein>
    <submittedName>
        <fullName evidence="1">Uncharacterized protein</fullName>
    </submittedName>
</protein>
<keyword evidence="2" id="KW-1185">Reference proteome</keyword>